<evidence type="ECO:0000256" key="1">
    <source>
        <dbReference type="ARBA" id="ARBA00010716"/>
    </source>
</evidence>
<keyword evidence="2" id="KW-0479">Metal-binding</keyword>
<comment type="similarity">
    <text evidence="1 4">Belongs to the metallo-dependent hydrolases superfamily. NagA family.</text>
</comment>
<sequence length="413" mass="42489">MPEGLESIVGRHYSTGKLIELTVAGGRIAAVNGLAEDIGSEVKGGAESGTGIGIGVGTLSDAGGGIPWLAPGLVDLQVNGSFGIDFNTLPLRMEDVSGITRLLQAGGVTSYCPTLITNSSAAIGEAAAAFAAAVRSDPAAAAGIAGIHLEGPFLSPEDGPRGAHPAEHICPPDWEAFVRWQDAAEGLIRIITISPEWPEAPSFITRCSDAGVIVSIGHTAASPAQIREAIAAGARMSTHLGNGTHLSLPRHPNYLLEQLAADELWGCMIADGFHLPPSLLKLILRMKCEQAILVSDAVSLSGMPPGHYRLHIGGEVVLTEEGRLHLAGNPGLLAGSAMQLAEQVAGLACSGLAGLDEAWNCASLHPAGLLGLPQAAGLAPGAPADIVSFRRDGARLKLLDCWKNGVKSRCSVE</sequence>
<keyword evidence="3 4" id="KW-0378">Hydrolase</keyword>
<reference evidence="6 7" key="1">
    <citation type="submission" date="2019-10" db="EMBL/GenBank/DDBJ databases">
        <title>Description of Paenibacillus terricola sp. nov.</title>
        <authorList>
            <person name="Carlier A."/>
            <person name="Qi S."/>
        </authorList>
    </citation>
    <scope>NUCLEOTIDE SEQUENCE [LARGE SCALE GENOMIC DNA]</scope>
    <source>
        <strain evidence="6 7">LMG 31459</strain>
    </source>
</reference>
<dbReference type="PANTHER" id="PTHR11113:SF14">
    <property type="entry name" value="N-ACETYLGLUCOSAMINE-6-PHOSPHATE DEACETYLASE"/>
    <property type="match status" value="1"/>
</dbReference>
<protein>
    <submittedName>
        <fullName evidence="6">Amidohydrolase family protein</fullName>
    </submittedName>
</protein>
<accession>A0ABX1YEX8</accession>
<gene>
    <name evidence="6" type="ORF">GC101_10885</name>
</gene>
<evidence type="ECO:0000313" key="6">
    <source>
        <dbReference type="EMBL" id="NOU79383.1"/>
    </source>
</evidence>
<dbReference type="PANTHER" id="PTHR11113">
    <property type="entry name" value="N-ACETYLGLUCOSAMINE-6-PHOSPHATE DEACETYLASE"/>
    <property type="match status" value="1"/>
</dbReference>
<evidence type="ECO:0000256" key="2">
    <source>
        <dbReference type="ARBA" id="ARBA00022723"/>
    </source>
</evidence>
<name>A0ABX1YEX8_9BACL</name>
<dbReference type="Gene3D" id="3.20.20.140">
    <property type="entry name" value="Metal-dependent hydrolases"/>
    <property type="match status" value="1"/>
</dbReference>
<evidence type="ECO:0000313" key="7">
    <source>
        <dbReference type="Proteomes" id="UP000596857"/>
    </source>
</evidence>
<evidence type="ECO:0000259" key="5">
    <source>
        <dbReference type="Pfam" id="PF01979"/>
    </source>
</evidence>
<evidence type="ECO:0000256" key="4">
    <source>
        <dbReference type="PIRNR" id="PIRNR038994"/>
    </source>
</evidence>
<dbReference type="InterPro" id="IPR006680">
    <property type="entry name" value="Amidohydro-rel"/>
</dbReference>
<dbReference type="InterPro" id="IPR003764">
    <property type="entry name" value="GlcNAc_6-P_deAcase"/>
</dbReference>
<dbReference type="PIRSF" id="PIRSF038994">
    <property type="entry name" value="NagA"/>
    <property type="match status" value="1"/>
</dbReference>
<dbReference type="InterPro" id="IPR032466">
    <property type="entry name" value="Metal_Hydrolase"/>
</dbReference>
<evidence type="ECO:0000256" key="3">
    <source>
        <dbReference type="ARBA" id="ARBA00022801"/>
    </source>
</evidence>
<dbReference type="EMBL" id="WHOB01000027">
    <property type="protein sequence ID" value="NOU79383.1"/>
    <property type="molecule type" value="Genomic_DNA"/>
</dbReference>
<keyword evidence="4" id="KW-0119">Carbohydrate metabolism</keyword>
<dbReference type="Proteomes" id="UP000596857">
    <property type="component" value="Unassembled WGS sequence"/>
</dbReference>
<dbReference type="Pfam" id="PF01979">
    <property type="entry name" value="Amidohydro_1"/>
    <property type="match status" value="1"/>
</dbReference>
<feature type="domain" description="Amidohydrolase-related" evidence="5">
    <location>
        <begin position="69"/>
        <end position="389"/>
    </location>
</feature>
<organism evidence="6 7">
    <name type="scientific">Paenibacillus phytohabitans</name>
    <dbReference type="NCBI Taxonomy" id="2654978"/>
    <lineage>
        <taxon>Bacteria</taxon>
        <taxon>Bacillati</taxon>
        <taxon>Bacillota</taxon>
        <taxon>Bacilli</taxon>
        <taxon>Bacillales</taxon>
        <taxon>Paenibacillaceae</taxon>
        <taxon>Paenibacillus</taxon>
    </lineage>
</organism>
<dbReference type="SUPFAM" id="SSF51556">
    <property type="entry name" value="Metallo-dependent hydrolases"/>
    <property type="match status" value="1"/>
</dbReference>
<proteinExistence type="inferred from homology"/>
<comment type="caution">
    <text evidence="6">The sequence shown here is derived from an EMBL/GenBank/DDBJ whole genome shotgun (WGS) entry which is preliminary data.</text>
</comment>
<keyword evidence="7" id="KW-1185">Reference proteome</keyword>